<feature type="region of interest" description="Disordered" evidence="1">
    <location>
        <begin position="120"/>
        <end position="180"/>
    </location>
</feature>
<sequence length="285" mass="32555">MSSKKPMWSNKEAQFVKLWQQRECLYNISSKDYHDRSKKESAWREISEELQIPTREVITRAASLRTQYGKLVHPKPGGSGTKELTSRQKWILKSMEFLKCHVLPRQAFSTLEQCVDDVGNEEQDCAEETDDPASSAPSPQESWNSPVTPTVNALQQHQPKRKRGHKKSNSTETEENLEREKVSLLRKVVTNAFSSKDSDDLFGKYVASKMRQITDPVEKMKAEQSITAILYAAQERSMSGTQPPTEPCDPTPQPVLQDFPQLTSHTLNIQVKEEDKEEKLFSERS</sequence>
<keyword evidence="4" id="KW-1185">Reference proteome</keyword>
<dbReference type="PANTHER" id="PTHR21505:SF12">
    <property type="entry name" value="MADF DOMAIN-CONTAINING PROTEIN-RELATED"/>
    <property type="match status" value="1"/>
</dbReference>
<dbReference type="PROSITE" id="PS51029">
    <property type="entry name" value="MADF"/>
    <property type="match status" value="1"/>
</dbReference>
<organism evidence="4 5">
    <name type="scientific">Austrofundulus limnaeus</name>
    <name type="common">Annual killifish</name>
    <dbReference type="NCBI Taxonomy" id="52670"/>
    <lineage>
        <taxon>Eukaryota</taxon>
        <taxon>Metazoa</taxon>
        <taxon>Chordata</taxon>
        <taxon>Craniata</taxon>
        <taxon>Vertebrata</taxon>
        <taxon>Euteleostomi</taxon>
        <taxon>Actinopterygii</taxon>
        <taxon>Neopterygii</taxon>
        <taxon>Teleostei</taxon>
        <taxon>Neoteleostei</taxon>
        <taxon>Acanthomorphata</taxon>
        <taxon>Ovalentaria</taxon>
        <taxon>Atherinomorphae</taxon>
        <taxon>Cyprinodontiformes</taxon>
        <taxon>Rivulidae</taxon>
        <taxon>Austrofundulus</taxon>
    </lineage>
</organism>
<dbReference type="GeneID" id="106515779"/>
<dbReference type="Proteomes" id="UP000192220">
    <property type="component" value="Unplaced"/>
</dbReference>
<dbReference type="PROSITE" id="PS51011">
    <property type="entry name" value="ARID"/>
    <property type="match status" value="1"/>
</dbReference>
<dbReference type="KEGG" id="alim:106515779"/>
<dbReference type="AlphaFoldDB" id="A0A2I4B0F4"/>
<feature type="compositionally biased region" description="Polar residues" evidence="1">
    <location>
        <begin position="135"/>
        <end position="157"/>
    </location>
</feature>
<feature type="domain" description="ARID" evidence="2">
    <location>
        <begin position="1"/>
        <end position="80"/>
    </location>
</feature>
<dbReference type="PANTHER" id="PTHR21505">
    <property type="entry name" value="MADF DOMAIN-CONTAINING PROTEIN-RELATED"/>
    <property type="match status" value="1"/>
</dbReference>
<dbReference type="InterPro" id="IPR001606">
    <property type="entry name" value="ARID_dom"/>
</dbReference>
<feature type="domain" description="MADF" evidence="3">
    <location>
        <begin position="14"/>
        <end position="103"/>
    </location>
</feature>
<reference evidence="5" key="1">
    <citation type="submission" date="2025-08" db="UniProtKB">
        <authorList>
            <consortium name="RefSeq"/>
        </authorList>
    </citation>
    <scope>IDENTIFICATION</scope>
    <source>
        <strain evidence="5">Quisiro</strain>
        <tissue evidence="5">Liver</tissue>
    </source>
</reference>
<accession>A0A2I4B0F4</accession>
<feature type="compositionally biased region" description="Basic residues" evidence="1">
    <location>
        <begin position="158"/>
        <end position="168"/>
    </location>
</feature>
<dbReference type="InterPro" id="IPR006578">
    <property type="entry name" value="MADF-dom"/>
</dbReference>
<dbReference type="OrthoDB" id="8443290at2759"/>
<protein>
    <submittedName>
        <fullName evidence="5">Uncharacterized protein LOC106515779 isoform X1</fullName>
    </submittedName>
</protein>
<dbReference type="SMART" id="SM00595">
    <property type="entry name" value="MADF"/>
    <property type="match status" value="1"/>
</dbReference>
<dbReference type="Pfam" id="PF10545">
    <property type="entry name" value="MADF_DNA_bdg"/>
    <property type="match status" value="1"/>
</dbReference>
<evidence type="ECO:0000259" key="3">
    <source>
        <dbReference type="PROSITE" id="PS51029"/>
    </source>
</evidence>
<proteinExistence type="predicted"/>
<dbReference type="InParanoid" id="A0A2I4B0F4"/>
<dbReference type="GO" id="GO:0003677">
    <property type="term" value="F:DNA binding"/>
    <property type="evidence" value="ECO:0007669"/>
    <property type="project" value="InterPro"/>
</dbReference>
<evidence type="ECO:0000313" key="4">
    <source>
        <dbReference type="Proteomes" id="UP000192220"/>
    </source>
</evidence>
<dbReference type="RefSeq" id="XP_013861232.1">
    <property type="nucleotide sequence ID" value="XM_014005778.1"/>
</dbReference>
<evidence type="ECO:0000259" key="2">
    <source>
        <dbReference type="PROSITE" id="PS51011"/>
    </source>
</evidence>
<evidence type="ECO:0000256" key="1">
    <source>
        <dbReference type="SAM" id="MobiDB-lite"/>
    </source>
</evidence>
<evidence type="ECO:0000313" key="5">
    <source>
        <dbReference type="RefSeq" id="XP_013861232.1"/>
    </source>
</evidence>
<feature type="compositionally biased region" description="Acidic residues" evidence="1">
    <location>
        <begin position="120"/>
        <end position="131"/>
    </location>
</feature>
<name>A0A2I4B0F4_AUSLI</name>
<gene>
    <name evidence="5" type="primary">LOC106515779</name>
</gene>